<proteinExistence type="predicted"/>
<organism evidence="1 2">
    <name type="scientific">Rangifer tarandus platyrhynchus</name>
    <name type="common">Svalbard reindeer</name>
    <dbReference type="NCBI Taxonomy" id="3082113"/>
    <lineage>
        <taxon>Eukaryota</taxon>
        <taxon>Metazoa</taxon>
        <taxon>Chordata</taxon>
        <taxon>Craniata</taxon>
        <taxon>Vertebrata</taxon>
        <taxon>Euteleostomi</taxon>
        <taxon>Mammalia</taxon>
        <taxon>Eutheria</taxon>
        <taxon>Laurasiatheria</taxon>
        <taxon>Artiodactyla</taxon>
        <taxon>Ruminantia</taxon>
        <taxon>Pecora</taxon>
        <taxon>Cervidae</taxon>
        <taxon>Odocoileinae</taxon>
        <taxon>Rangifer</taxon>
    </lineage>
</organism>
<accession>A0AC59ZHG3</accession>
<name>A0AC59ZHG3_RANTA</name>
<reference evidence="1" key="1">
    <citation type="submission" date="2023-05" db="EMBL/GenBank/DDBJ databases">
        <authorList>
            <consortium name="ELIXIR-Norway"/>
        </authorList>
    </citation>
    <scope>NUCLEOTIDE SEQUENCE</scope>
</reference>
<evidence type="ECO:0000313" key="1">
    <source>
        <dbReference type="EMBL" id="CAN0408861.1"/>
    </source>
</evidence>
<sequence>MPGDFQQLWELVEEHVPLPELPEVKRILGETTVDLGLELRAEVGRRKVSPKADLSQDSDDFLTFYGSLALPSNSRALVGSHCPPNPLQFNCPAPHSPSSPASLHFPPQSPRCPSCPCR</sequence>
<dbReference type="EMBL" id="OX596113">
    <property type="protein sequence ID" value="CAN0408861.1"/>
    <property type="molecule type" value="Genomic_DNA"/>
</dbReference>
<protein>
    <submittedName>
        <fullName evidence="1">Uncharacterized protein</fullName>
    </submittedName>
</protein>
<reference evidence="1" key="2">
    <citation type="submission" date="2025-03" db="EMBL/GenBank/DDBJ databases">
        <authorList>
            <consortium name="ELIXIR-Norway"/>
            <consortium name="Elixir Norway"/>
        </authorList>
    </citation>
    <scope>NUCLEOTIDE SEQUENCE</scope>
</reference>
<dbReference type="Proteomes" id="UP001162501">
    <property type="component" value="Chromosome 29"/>
</dbReference>
<evidence type="ECO:0000313" key="2">
    <source>
        <dbReference type="Proteomes" id="UP001162501"/>
    </source>
</evidence>
<gene>
    <name evidence="1" type="ORF">MRATA1EN22A_LOCUS17891</name>
</gene>